<dbReference type="EMBL" id="JANBVO010000005">
    <property type="protein sequence ID" value="KAJ9152090.1"/>
    <property type="molecule type" value="Genomic_DNA"/>
</dbReference>
<sequence>MYGIFGFLALFIGLLGGVGVSASASFLPFQTNDKHAARPRSAIPDFEILDQALDALRVMQDDYFAPWLGTWPTSIDWTGAVIATHVAAALSSLSEGLELLRLGGGAEDYVAKENLISLYFSQILSYYFGQDAFAIRNEAYDDILWVVLGWLETIEFIDLHTKLHYPVHSSDYYRPGQGISEVLHNQTWHGNIWIPAFSHRARIFWDLADKGWDTVLCGGGMTWNPRLEPYKNAITNELFIAASASMYLYFPGDSNAAPFGAPPSNQSDPGAQAGTGPTSPHNPLHLGAAVAGYTWLATSGMMNSAGLYVDGFHISGWSNISNPNTKCDVRNNMVYTYNQGVILTGQIDLWKVTGDATYLRDGHRLIQAVIRATGYDLWRDRPLDTVSDLDAGRLPRWRGLGRAGVLEEQCDVTGDCSQNGQTFKGIFFHHFTTFCAPVDPLPAAAASAAADAEAHHEACAAYVGWIRHNAAAALATRDSNGKFGMWWTAGLLRNVSYALTDRPDGSSPGAVDYRNHGVPQNGLWVPGAAVPKGPVRVPEAPYGDVVEQKPVSGPTKHAPMGRRLGGERTQWTSGNGRDPNSRGRGRTVETQGSGLALLRALWEMTNRYQR</sequence>
<keyword evidence="3" id="KW-1185">Reference proteome</keyword>
<evidence type="ECO:0000256" key="1">
    <source>
        <dbReference type="SAM" id="MobiDB-lite"/>
    </source>
</evidence>
<keyword evidence="2" id="KW-0378">Hydrolase</keyword>
<proteinExistence type="predicted"/>
<organism evidence="2 3">
    <name type="scientific">Pleurostoma richardsiae</name>
    <dbReference type="NCBI Taxonomy" id="41990"/>
    <lineage>
        <taxon>Eukaryota</taxon>
        <taxon>Fungi</taxon>
        <taxon>Dikarya</taxon>
        <taxon>Ascomycota</taxon>
        <taxon>Pezizomycotina</taxon>
        <taxon>Sordariomycetes</taxon>
        <taxon>Sordariomycetidae</taxon>
        <taxon>Calosphaeriales</taxon>
        <taxon>Pleurostomataceae</taxon>
        <taxon>Pleurostoma</taxon>
    </lineage>
</organism>
<dbReference type="Proteomes" id="UP001174694">
    <property type="component" value="Unassembled WGS sequence"/>
</dbReference>
<dbReference type="Pfam" id="PF03663">
    <property type="entry name" value="Glyco_hydro_76"/>
    <property type="match status" value="1"/>
</dbReference>
<reference evidence="2" key="1">
    <citation type="submission" date="2022-07" db="EMBL/GenBank/DDBJ databases">
        <title>Fungi with potential for degradation of polypropylene.</title>
        <authorList>
            <person name="Gostincar C."/>
        </authorList>
    </citation>
    <scope>NUCLEOTIDE SEQUENCE</scope>
    <source>
        <strain evidence="2">EXF-13308</strain>
    </source>
</reference>
<name>A0AA38S9U6_9PEZI</name>
<dbReference type="InterPro" id="IPR005198">
    <property type="entry name" value="Glyco_hydro_76"/>
</dbReference>
<gene>
    <name evidence="2" type="ORF">NKR23_g2599</name>
</gene>
<dbReference type="Gene3D" id="1.50.10.20">
    <property type="match status" value="1"/>
</dbReference>
<feature type="region of interest" description="Disordered" evidence="1">
    <location>
        <begin position="259"/>
        <end position="279"/>
    </location>
</feature>
<dbReference type="AlphaFoldDB" id="A0AA38S9U6"/>
<protein>
    <submittedName>
        <fullName evidence="2">Glycoside hydrolase, family 76</fullName>
    </submittedName>
</protein>
<dbReference type="InterPro" id="IPR053169">
    <property type="entry name" value="MUG_Protein"/>
</dbReference>
<dbReference type="GO" id="GO:0005975">
    <property type="term" value="P:carbohydrate metabolic process"/>
    <property type="evidence" value="ECO:0007669"/>
    <property type="project" value="InterPro"/>
</dbReference>
<accession>A0AA38S9U6</accession>
<feature type="region of interest" description="Disordered" evidence="1">
    <location>
        <begin position="545"/>
        <end position="592"/>
    </location>
</feature>
<dbReference type="PANTHER" id="PTHR47791:SF2">
    <property type="entry name" value="ENDO MANNANASE, GH76 FAMILY (EUROFUNG)"/>
    <property type="match status" value="1"/>
</dbReference>
<dbReference type="GO" id="GO:0016787">
    <property type="term" value="F:hydrolase activity"/>
    <property type="evidence" value="ECO:0007669"/>
    <property type="project" value="UniProtKB-KW"/>
</dbReference>
<dbReference type="PANTHER" id="PTHR47791">
    <property type="entry name" value="MEIOTICALLY UP-REGULATED GENE 191 PROTEIN"/>
    <property type="match status" value="1"/>
</dbReference>
<comment type="caution">
    <text evidence="2">The sequence shown here is derived from an EMBL/GenBank/DDBJ whole genome shotgun (WGS) entry which is preliminary data.</text>
</comment>
<dbReference type="SUPFAM" id="SSF48208">
    <property type="entry name" value="Six-hairpin glycosidases"/>
    <property type="match status" value="1"/>
</dbReference>
<evidence type="ECO:0000313" key="3">
    <source>
        <dbReference type="Proteomes" id="UP001174694"/>
    </source>
</evidence>
<evidence type="ECO:0000313" key="2">
    <source>
        <dbReference type="EMBL" id="KAJ9152090.1"/>
    </source>
</evidence>
<dbReference type="InterPro" id="IPR008928">
    <property type="entry name" value="6-hairpin_glycosidase_sf"/>
</dbReference>
<feature type="compositionally biased region" description="Polar residues" evidence="1">
    <location>
        <begin position="263"/>
        <end position="279"/>
    </location>
</feature>